<organism evidence="6 7">
    <name type="scientific">Hypholoma sublateritium (strain FD-334 SS-4)</name>
    <dbReference type="NCBI Taxonomy" id="945553"/>
    <lineage>
        <taxon>Eukaryota</taxon>
        <taxon>Fungi</taxon>
        <taxon>Dikarya</taxon>
        <taxon>Basidiomycota</taxon>
        <taxon>Agaricomycotina</taxon>
        <taxon>Agaricomycetes</taxon>
        <taxon>Agaricomycetidae</taxon>
        <taxon>Agaricales</taxon>
        <taxon>Agaricineae</taxon>
        <taxon>Strophariaceae</taxon>
        <taxon>Hypholoma</taxon>
    </lineage>
</organism>
<name>A0A0D2N344_HYPSF</name>
<protein>
    <recommendedName>
        <fullName evidence="3">Carboxylic ester hydrolase</fullName>
        <ecNumber evidence="3">3.1.1.-</ecNumber>
    </recommendedName>
</protein>
<feature type="region of interest" description="Disordered" evidence="4">
    <location>
        <begin position="622"/>
        <end position="642"/>
    </location>
</feature>
<dbReference type="PANTHER" id="PTHR11559">
    <property type="entry name" value="CARBOXYLESTERASE"/>
    <property type="match status" value="1"/>
</dbReference>
<evidence type="ECO:0000259" key="5">
    <source>
        <dbReference type="Pfam" id="PF00135"/>
    </source>
</evidence>
<feature type="signal peptide" evidence="3">
    <location>
        <begin position="1"/>
        <end position="17"/>
    </location>
</feature>
<dbReference type="EMBL" id="KN817725">
    <property type="protein sequence ID" value="KJA13649.1"/>
    <property type="molecule type" value="Genomic_DNA"/>
</dbReference>
<dbReference type="ESTHER" id="9agar-a0a0d2n344">
    <property type="family name" value="Fungal_carboxylesterase_lipase"/>
</dbReference>
<dbReference type="Gene3D" id="3.40.50.1820">
    <property type="entry name" value="alpha/beta hydrolase"/>
    <property type="match status" value="1"/>
</dbReference>
<evidence type="ECO:0000313" key="7">
    <source>
        <dbReference type="Proteomes" id="UP000054270"/>
    </source>
</evidence>
<accession>A0A0D2N344</accession>
<dbReference type="InterPro" id="IPR029058">
    <property type="entry name" value="AB_hydrolase_fold"/>
</dbReference>
<feature type="chain" id="PRO_5005112618" description="Carboxylic ester hydrolase" evidence="3">
    <location>
        <begin position="18"/>
        <end position="680"/>
    </location>
</feature>
<dbReference type="EC" id="3.1.1.-" evidence="3"/>
<dbReference type="SUPFAM" id="SSF53474">
    <property type="entry name" value="alpha/beta-Hydrolases"/>
    <property type="match status" value="1"/>
</dbReference>
<keyword evidence="2 3" id="KW-0378">Hydrolase</keyword>
<dbReference type="InterPro" id="IPR050309">
    <property type="entry name" value="Type-B_Carboxylest/Lipase"/>
</dbReference>
<gene>
    <name evidence="6" type="ORF">HYPSUDRAFT_195686</name>
</gene>
<dbReference type="PROSITE" id="PS00122">
    <property type="entry name" value="CARBOXYLESTERASE_B_1"/>
    <property type="match status" value="1"/>
</dbReference>
<evidence type="ECO:0000313" key="6">
    <source>
        <dbReference type="EMBL" id="KJA13649.1"/>
    </source>
</evidence>
<dbReference type="PROSITE" id="PS00941">
    <property type="entry name" value="CARBOXYLESTERASE_B_2"/>
    <property type="match status" value="1"/>
</dbReference>
<sequence>MLLSIAGIFSVSVLAFAAPEVQLGRTRLTGRDLSDSKLDFFGGIPYTEPPLGNLRLQPPVLKTELDVKTLDASNFGKNCLQPGANFTVFSEDCLTINIFRPSGLDPNAKLPVLFWTFGGGFQEGGASQFNASFIVAQSVARGTPLLYVNYNYRLGPLGFPQGQEAANRGALNLALHDQLAALKWVQANIGKFGGDKEKVTVFGESAGAIMTAILFLNSPLENLARAAILESGSPASSSEYNASRRQIDWQNFVSGVPSCASLATSDDTFDCLRKANSTEMFSGINTAVSKAPELFAFQPTFDGPDGFIPAPASEILAKGTFARLPFIAGTNLDEGTFFTPATALTEADIRASLIFNLTPSVVPESVLQSTVDRILELYPDDPSLGSPFNTGNNTFGLPGFKRAAAIFGDYLFQSQRRTWIQAASRFGVKTFGYLFTQPQPTLAPFLGVTHISEVDFVYGIPPDTSSGSVHLSNIMIDYWVSFATSLDPNDGRGNPRPLWPQYTPKNEVLLQLNGLNTTVIPDDYRKELTLPFGITNGVWACLREVILIRLSKFIAKLVLHVFHVSFRAIWVGVSSAPFTWMESQRRTGRTSRKNTTRTFEEYLGSGSEWQIVCEGCPKERVQTLPRTPSAPGPDGKQSQQSPIIVLRMRANRDVSGERACRSMASDCGQRLARGILMNES</sequence>
<dbReference type="AlphaFoldDB" id="A0A0D2N344"/>
<dbReference type="InterPro" id="IPR002018">
    <property type="entry name" value="CarbesteraseB"/>
</dbReference>
<proteinExistence type="inferred from homology"/>
<comment type="similarity">
    <text evidence="1 3">Belongs to the type-B carboxylesterase/lipase family.</text>
</comment>
<dbReference type="OrthoDB" id="408631at2759"/>
<dbReference type="STRING" id="945553.A0A0D2N344"/>
<dbReference type="GO" id="GO:0016787">
    <property type="term" value="F:hydrolase activity"/>
    <property type="evidence" value="ECO:0007669"/>
    <property type="project" value="UniProtKB-KW"/>
</dbReference>
<evidence type="ECO:0000256" key="1">
    <source>
        <dbReference type="ARBA" id="ARBA00005964"/>
    </source>
</evidence>
<evidence type="ECO:0000256" key="3">
    <source>
        <dbReference type="RuleBase" id="RU361235"/>
    </source>
</evidence>
<dbReference type="InterPro" id="IPR019826">
    <property type="entry name" value="Carboxylesterase_B_AS"/>
</dbReference>
<keyword evidence="7" id="KW-1185">Reference proteome</keyword>
<dbReference type="InterPro" id="IPR019819">
    <property type="entry name" value="Carboxylesterase_B_CS"/>
</dbReference>
<evidence type="ECO:0000256" key="2">
    <source>
        <dbReference type="ARBA" id="ARBA00022801"/>
    </source>
</evidence>
<reference evidence="7" key="1">
    <citation type="submission" date="2014-04" db="EMBL/GenBank/DDBJ databases">
        <title>Evolutionary Origins and Diversification of the Mycorrhizal Mutualists.</title>
        <authorList>
            <consortium name="DOE Joint Genome Institute"/>
            <consortium name="Mycorrhizal Genomics Consortium"/>
            <person name="Kohler A."/>
            <person name="Kuo A."/>
            <person name="Nagy L.G."/>
            <person name="Floudas D."/>
            <person name="Copeland A."/>
            <person name="Barry K.W."/>
            <person name="Cichocki N."/>
            <person name="Veneault-Fourrey C."/>
            <person name="LaButti K."/>
            <person name="Lindquist E.A."/>
            <person name="Lipzen A."/>
            <person name="Lundell T."/>
            <person name="Morin E."/>
            <person name="Murat C."/>
            <person name="Riley R."/>
            <person name="Ohm R."/>
            <person name="Sun H."/>
            <person name="Tunlid A."/>
            <person name="Henrissat B."/>
            <person name="Grigoriev I.V."/>
            <person name="Hibbett D.S."/>
            <person name="Martin F."/>
        </authorList>
    </citation>
    <scope>NUCLEOTIDE SEQUENCE [LARGE SCALE GENOMIC DNA]</scope>
    <source>
        <strain evidence="7">FD-334 SS-4</strain>
    </source>
</reference>
<dbReference type="Pfam" id="PF00135">
    <property type="entry name" value="COesterase"/>
    <property type="match status" value="1"/>
</dbReference>
<feature type="domain" description="Carboxylesterase type B" evidence="5">
    <location>
        <begin position="19"/>
        <end position="514"/>
    </location>
</feature>
<dbReference type="OMA" id="DEHSWGN"/>
<keyword evidence="3" id="KW-0732">Signal</keyword>
<dbReference type="Proteomes" id="UP000054270">
    <property type="component" value="Unassembled WGS sequence"/>
</dbReference>
<evidence type="ECO:0000256" key="4">
    <source>
        <dbReference type="SAM" id="MobiDB-lite"/>
    </source>
</evidence>